<evidence type="ECO:0000256" key="1">
    <source>
        <dbReference type="HAMAP-Rule" id="MF_00095"/>
    </source>
</evidence>
<feature type="domain" description="SfsA N-terminal OB" evidence="3">
    <location>
        <begin position="18"/>
        <end position="87"/>
    </location>
</feature>
<name>A0A9Q4B369_SALAG</name>
<dbReference type="Proteomes" id="UP001057753">
    <property type="component" value="Unassembled WGS sequence"/>
</dbReference>
<dbReference type="HAMAP" id="MF_00095">
    <property type="entry name" value="SfsA"/>
    <property type="match status" value="1"/>
</dbReference>
<comment type="caution">
    <text evidence="4">The sequence shown here is derived from an EMBL/GenBank/DDBJ whole genome shotgun (WGS) entry which is preliminary data.</text>
</comment>
<dbReference type="GO" id="GO:0003677">
    <property type="term" value="F:DNA binding"/>
    <property type="evidence" value="ECO:0007669"/>
    <property type="project" value="InterPro"/>
</dbReference>
<dbReference type="Gene3D" id="3.40.1350.60">
    <property type="match status" value="1"/>
</dbReference>
<sequence>MSSVFIPYSSSIIRAIFIDRPNRFLIRCQILESGDIIEAHLPDSGRLKELLIQGAELYLLPNNDSRRKTKFSAVCVKDLTSDNWVSINATLPNKLTGLALEQQQLSDFTNWRYIRSEYTKGRSRWDHLLQKDDEYMVVEVKGVTLVNRNGTGFFPDAVTARGTKHVLELAEISKELGWRAAILFVAQRSDIKELQPAAEIDPDFTNALLTAEQAGVVLSACRCHVTPNGVRLLDHIPVELNKDAY</sequence>
<comment type="similarity">
    <text evidence="1">Belongs to the SfsA family.</text>
</comment>
<protein>
    <recommendedName>
        <fullName evidence="1">Sugar fermentation stimulation protein homolog</fullName>
    </recommendedName>
</protein>
<dbReference type="PANTHER" id="PTHR30545:SF2">
    <property type="entry name" value="SUGAR FERMENTATION STIMULATION PROTEIN A"/>
    <property type="match status" value="1"/>
</dbReference>
<evidence type="ECO:0000259" key="2">
    <source>
        <dbReference type="Pfam" id="PF03749"/>
    </source>
</evidence>
<evidence type="ECO:0000313" key="4">
    <source>
        <dbReference type="EMBL" id="MCR6097120.1"/>
    </source>
</evidence>
<dbReference type="InterPro" id="IPR040452">
    <property type="entry name" value="SfsA_C"/>
</dbReference>
<accession>A0A9Q4B369</accession>
<dbReference type="CDD" id="cd22359">
    <property type="entry name" value="SfsA-like_bacterial"/>
    <property type="match status" value="1"/>
</dbReference>
<proteinExistence type="inferred from homology"/>
<dbReference type="EMBL" id="JABXYM010000001">
    <property type="protein sequence ID" value="MCR6097120.1"/>
    <property type="molecule type" value="Genomic_DNA"/>
</dbReference>
<dbReference type="Gene3D" id="2.40.50.580">
    <property type="match status" value="1"/>
</dbReference>
<feature type="domain" description="Sugar fermentation stimulation protein C-terminal" evidence="2">
    <location>
        <begin position="91"/>
        <end position="228"/>
    </location>
</feature>
<evidence type="ECO:0000313" key="5">
    <source>
        <dbReference type="Proteomes" id="UP001057753"/>
    </source>
</evidence>
<gene>
    <name evidence="1 4" type="primary">sfsA</name>
    <name evidence="4" type="ORF">HXA33_11170</name>
</gene>
<dbReference type="PANTHER" id="PTHR30545">
    <property type="entry name" value="SUGAR FERMENTATION STIMULATION PROTEIN A"/>
    <property type="match status" value="1"/>
</dbReference>
<dbReference type="NCBIfam" id="TIGR00230">
    <property type="entry name" value="sfsA"/>
    <property type="match status" value="1"/>
</dbReference>
<reference evidence="4" key="1">
    <citation type="submission" date="2020-06" db="EMBL/GenBank/DDBJ databases">
        <title>Insight into the genomes of haloalkaliphilic bacilli from Kenyan soda lakes.</title>
        <authorList>
            <person name="Mwirichia R."/>
            <person name="Villamizar G.C."/>
            <person name="Poehlein A."/>
            <person name="Mugweru J."/>
            <person name="Kipnyargis A."/>
            <person name="Kiplimo D."/>
            <person name="Orwa P."/>
            <person name="Daniel R."/>
        </authorList>
    </citation>
    <scope>NUCLEOTIDE SEQUENCE</scope>
    <source>
        <strain evidence="4">B1096_S55</strain>
    </source>
</reference>
<evidence type="ECO:0000259" key="3">
    <source>
        <dbReference type="Pfam" id="PF17746"/>
    </source>
</evidence>
<dbReference type="InterPro" id="IPR041465">
    <property type="entry name" value="SfsA_N"/>
</dbReference>
<organism evidence="4 5">
    <name type="scientific">Salipaludibacillus agaradhaerens</name>
    <name type="common">Bacillus agaradhaerens</name>
    <dbReference type="NCBI Taxonomy" id="76935"/>
    <lineage>
        <taxon>Bacteria</taxon>
        <taxon>Bacillati</taxon>
        <taxon>Bacillota</taxon>
        <taxon>Bacilli</taxon>
        <taxon>Bacillales</taxon>
        <taxon>Bacillaceae</taxon>
    </lineage>
</organism>
<keyword evidence="5" id="KW-1185">Reference proteome</keyword>
<dbReference type="AlphaFoldDB" id="A0A9Q4B369"/>
<dbReference type="InterPro" id="IPR005224">
    <property type="entry name" value="SfsA"/>
</dbReference>
<dbReference type="RefSeq" id="WP_257821554.1">
    <property type="nucleotide sequence ID" value="NZ_JABXYM010000001.1"/>
</dbReference>
<dbReference type="Pfam" id="PF17746">
    <property type="entry name" value="SfsA_N"/>
    <property type="match status" value="1"/>
</dbReference>
<dbReference type="Pfam" id="PF03749">
    <property type="entry name" value="SfsA"/>
    <property type="match status" value="1"/>
</dbReference>